<dbReference type="OrthoDB" id="10407129at2759"/>
<dbReference type="PANTHER" id="PTHR22941">
    <property type="entry name" value="SERPENTINE RECEPTOR"/>
    <property type="match status" value="1"/>
</dbReference>
<dbReference type="PANTHER" id="PTHR22941:SF36">
    <property type="entry name" value="SERPENTINE RECEPTOR, CLASS H"/>
    <property type="match status" value="1"/>
</dbReference>
<proteinExistence type="predicted"/>
<feature type="transmembrane region" description="Helical" evidence="1">
    <location>
        <begin position="283"/>
        <end position="314"/>
    </location>
</feature>
<keyword evidence="1" id="KW-0472">Membrane</keyword>
<evidence type="ECO:0000313" key="2">
    <source>
        <dbReference type="EMBL" id="EFO88460.1"/>
    </source>
</evidence>
<dbReference type="EMBL" id="DS268546">
    <property type="protein sequence ID" value="EFO88460.1"/>
    <property type="molecule type" value="Genomic_DNA"/>
</dbReference>
<accession>E3N793</accession>
<keyword evidence="1" id="KW-1133">Transmembrane helix</keyword>
<dbReference type="InterPro" id="IPR019422">
    <property type="entry name" value="7TM_GPCR_serpentine_rcpt_Srh"/>
</dbReference>
<dbReference type="InterPro" id="IPR053220">
    <property type="entry name" value="Nematode_rcpt-like_serp_H"/>
</dbReference>
<feature type="transmembrane region" description="Helical" evidence="1">
    <location>
        <begin position="14"/>
        <end position="39"/>
    </location>
</feature>
<dbReference type="AlphaFoldDB" id="E3N793"/>
<evidence type="ECO:0008006" key="4">
    <source>
        <dbReference type="Google" id="ProtNLM"/>
    </source>
</evidence>
<feature type="transmembrane region" description="Helical" evidence="1">
    <location>
        <begin position="237"/>
        <end position="263"/>
    </location>
</feature>
<dbReference type="InParanoid" id="E3N793"/>
<dbReference type="Pfam" id="PF10318">
    <property type="entry name" value="7TM_GPCR_Srh"/>
    <property type="match status" value="2"/>
</dbReference>
<keyword evidence="1" id="KW-0812">Transmembrane</keyword>
<sequence>MCPTEISCFATDDFYLTALHVLTAIQIPVHLFGAYIVIFKTPKKMSSIKNSMLLLHSMSAFLDFYLSFLTSPVLSIPSSAGYPLGLSKWLEVPTSVQVYLGFSFVSAVSVSIVLLFEGRYHVLIHGANSIYSWRRKLQCILLYILSFLFFSPGYLNIPDQSQGKLALLQKLPCFPQELLNRPGFFVLAVDATICLICVSIMAVFLMSQGLFYAISIAWKLSQSSPKSRTVTKMQKQLMIALSIQVTIPISVFFGPVTIFFYLIWNNLFNQGKLLLLLHISSYIHIQIYIPAATNIAVLMVALHGVTSTITMLIVHRPYREASLDVFYCFISKQRINVDKSKIWVTVAGGQHVLKSVVS</sequence>
<keyword evidence="3" id="KW-1185">Reference proteome</keyword>
<dbReference type="eggNOG" id="ENOG502SY7B">
    <property type="taxonomic scope" value="Eukaryota"/>
</dbReference>
<feature type="transmembrane region" description="Helical" evidence="1">
    <location>
        <begin position="137"/>
        <end position="155"/>
    </location>
</feature>
<organism evidence="3">
    <name type="scientific">Caenorhabditis remanei</name>
    <name type="common">Caenorhabditis vulgaris</name>
    <dbReference type="NCBI Taxonomy" id="31234"/>
    <lineage>
        <taxon>Eukaryota</taxon>
        <taxon>Metazoa</taxon>
        <taxon>Ecdysozoa</taxon>
        <taxon>Nematoda</taxon>
        <taxon>Chromadorea</taxon>
        <taxon>Rhabditida</taxon>
        <taxon>Rhabditina</taxon>
        <taxon>Rhabditomorpha</taxon>
        <taxon>Rhabditoidea</taxon>
        <taxon>Rhabditidae</taxon>
        <taxon>Peloderinae</taxon>
        <taxon>Caenorhabditis</taxon>
    </lineage>
</organism>
<feature type="transmembrane region" description="Helical" evidence="1">
    <location>
        <begin position="51"/>
        <end position="76"/>
    </location>
</feature>
<evidence type="ECO:0000256" key="1">
    <source>
        <dbReference type="SAM" id="Phobius"/>
    </source>
</evidence>
<dbReference type="HOGENOM" id="CLU_042960_1_1_1"/>
<evidence type="ECO:0000313" key="3">
    <source>
        <dbReference type="Proteomes" id="UP000008281"/>
    </source>
</evidence>
<reference evidence="2" key="1">
    <citation type="submission" date="2007-07" db="EMBL/GenBank/DDBJ databases">
        <title>PCAP assembly of the Caenorhabditis remanei genome.</title>
        <authorList>
            <consortium name="The Caenorhabditis remanei Sequencing Consortium"/>
            <person name="Wilson R.K."/>
        </authorList>
    </citation>
    <scope>NUCLEOTIDE SEQUENCE [LARGE SCALE GENOMIC DNA]</scope>
    <source>
        <strain evidence="2">PB4641</strain>
    </source>
</reference>
<feature type="transmembrane region" description="Helical" evidence="1">
    <location>
        <begin position="96"/>
        <end position="116"/>
    </location>
</feature>
<feature type="transmembrane region" description="Helical" evidence="1">
    <location>
        <begin position="184"/>
        <end position="217"/>
    </location>
</feature>
<name>E3N793_CAERE</name>
<dbReference type="OMA" id="VIFKTPK"/>
<dbReference type="Proteomes" id="UP000008281">
    <property type="component" value="Unassembled WGS sequence"/>
</dbReference>
<gene>
    <name evidence="2" type="ORF">CRE_10558</name>
</gene>
<protein>
    <recommendedName>
        <fullName evidence="4">Serpentine Receptor, class H</fullName>
    </recommendedName>
</protein>